<accession>A0A5N0V1G3</accession>
<dbReference type="RefSeq" id="WP_144746862.1">
    <property type="nucleotide sequence ID" value="NZ_VMNW02000027.1"/>
</dbReference>
<dbReference type="Proteomes" id="UP000319769">
    <property type="component" value="Unassembled WGS sequence"/>
</dbReference>
<gene>
    <name evidence="7" type="ORF">FPZ12_019150</name>
</gene>
<organism evidence="7 8">
    <name type="scientific">Amycolatopsis acidicola</name>
    <dbReference type="NCBI Taxonomy" id="2596893"/>
    <lineage>
        <taxon>Bacteria</taxon>
        <taxon>Bacillati</taxon>
        <taxon>Actinomycetota</taxon>
        <taxon>Actinomycetes</taxon>
        <taxon>Pseudonocardiales</taxon>
        <taxon>Pseudonocardiaceae</taxon>
        <taxon>Amycolatopsis</taxon>
    </lineage>
</organism>
<keyword evidence="4 5" id="KW-0472">Membrane</keyword>
<dbReference type="AlphaFoldDB" id="A0A5N0V1G3"/>
<feature type="transmembrane region" description="Helical" evidence="5">
    <location>
        <begin position="73"/>
        <end position="93"/>
    </location>
</feature>
<reference evidence="7" key="1">
    <citation type="submission" date="2019-09" db="EMBL/GenBank/DDBJ databases">
        <authorList>
            <person name="Teo W.F.A."/>
            <person name="Duangmal K."/>
        </authorList>
    </citation>
    <scope>NUCLEOTIDE SEQUENCE [LARGE SCALE GENOMIC DNA]</scope>
    <source>
        <strain evidence="7">K81G1</strain>
    </source>
</reference>
<comment type="subcellular location">
    <subcellularLocation>
        <location evidence="1">Endomembrane system</location>
        <topology evidence="1">Multi-pass membrane protein</topology>
    </subcellularLocation>
</comment>
<dbReference type="GO" id="GO:0012505">
    <property type="term" value="C:endomembrane system"/>
    <property type="evidence" value="ECO:0007669"/>
    <property type="project" value="UniProtKB-SubCell"/>
</dbReference>
<dbReference type="Pfam" id="PF02656">
    <property type="entry name" value="DUF202"/>
    <property type="match status" value="1"/>
</dbReference>
<protein>
    <submittedName>
        <fullName evidence="7">DUF202 domain-containing protein</fullName>
    </submittedName>
</protein>
<evidence type="ECO:0000256" key="4">
    <source>
        <dbReference type="ARBA" id="ARBA00023136"/>
    </source>
</evidence>
<keyword evidence="2 5" id="KW-0812">Transmembrane</keyword>
<keyword evidence="3 5" id="KW-1133">Transmembrane helix</keyword>
<evidence type="ECO:0000256" key="2">
    <source>
        <dbReference type="ARBA" id="ARBA00022692"/>
    </source>
</evidence>
<dbReference type="EMBL" id="VMNW02000027">
    <property type="protein sequence ID" value="KAA9159749.1"/>
    <property type="molecule type" value="Genomic_DNA"/>
</dbReference>
<comment type="caution">
    <text evidence="7">The sequence shown here is derived from an EMBL/GenBank/DDBJ whole genome shotgun (WGS) entry which is preliminary data.</text>
</comment>
<sequence>MKAAPGLQPERTALAWQRTSLSAAVLAVLLLRSGIVDRAPLTIAAGVFAAALVPLSGFAARSVPTTGASRRRLMLATAAAAASGLLAVIGLLVG</sequence>
<evidence type="ECO:0000256" key="3">
    <source>
        <dbReference type="ARBA" id="ARBA00022989"/>
    </source>
</evidence>
<feature type="domain" description="DUF202" evidence="6">
    <location>
        <begin position="5"/>
        <end position="58"/>
    </location>
</feature>
<dbReference type="OrthoDB" id="3701077at2"/>
<evidence type="ECO:0000256" key="5">
    <source>
        <dbReference type="SAM" id="Phobius"/>
    </source>
</evidence>
<name>A0A5N0V1G3_9PSEU</name>
<proteinExistence type="predicted"/>
<evidence type="ECO:0000313" key="7">
    <source>
        <dbReference type="EMBL" id="KAA9159749.1"/>
    </source>
</evidence>
<evidence type="ECO:0000256" key="1">
    <source>
        <dbReference type="ARBA" id="ARBA00004127"/>
    </source>
</evidence>
<evidence type="ECO:0000259" key="6">
    <source>
        <dbReference type="Pfam" id="PF02656"/>
    </source>
</evidence>
<keyword evidence="8" id="KW-1185">Reference proteome</keyword>
<evidence type="ECO:0000313" key="8">
    <source>
        <dbReference type="Proteomes" id="UP000319769"/>
    </source>
</evidence>
<dbReference type="InterPro" id="IPR003807">
    <property type="entry name" value="DUF202"/>
</dbReference>